<name>A0ABY4IR24_9MICO</name>
<feature type="transmembrane region" description="Helical" evidence="1">
    <location>
        <begin position="84"/>
        <end position="105"/>
    </location>
</feature>
<feature type="transmembrane region" description="Helical" evidence="1">
    <location>
        <begin position="12"/>
        <end position="32"/>
    </location>
</feature>
<keyword evidence="1" id="KW-0472">Membrane</keyword>
<feature type="transmembrane region" description="Helical" evidence="1">
    <location>
        <begin position="52"/>
        <end position="72"/>
    </location>
</feature>
<sequence>MSRPPRALRIPLAAVATFALLSALAGMIGLTVGGGMGVPTEWLEGTGFDSYVWPGVILGVVVGGVQVLALVAQFGRFALAWGMHAAAGITMMIWIFVEIAILLVWSPLHGIFFATGLIQTVLAVLALGAWPRPFFARDAPTSSATQF</sequence>
<dbReference type="EMBL" id="CP078077">
    <property type="protein sequence ID" value="UPL13723.1"/>
    <property type="molecule type" value="Genomic_DNA"/>
</dbReference>
<accession>A0ABY4IR24</accession>
<dbReference type="Proteomes" id="UP000831963">
    <property type="component" value="Chromosome"/>
</dbReference>
<protein>
    <submittedName>
        <fullName evidence="2">Uncharacterized protein</fullName>
    </submittedName>
</protein>
<feature type="transmembrane region" description="Helical" evidence="1">
    <location>
        <begin position="111"/>
        <end position="130"/>
    </location>
</feature>
<evidence type="ECO:0000256" key="1">
    <source>
        <dbReference type="SAM" id="Phobius"/>
    </source>
</evidence>
<gene>
    <name evidence="2" type="ORF">KV396_04235</name>
</gene>
<keyword evidence="1" id="KW-1133">Transmembrane helix</keyword>
<keyword evidence="1" id="KW-0812">Transmembrane</keyword>
<proteinExistence type="predicted"/>
<organism evidence="2 3">
    <name type="scientific">Microbacterium galbinum</name>
    <dbReference type="NCBI Taxonomy" id="2851646"/>
    <lineage>
        <taxon>Bacteria</taxon>
        <taxon>Bacillati</taxon>
        <taxon>Actinomycetota</taxon>
        <taxon>Actinomycetes</taxon>
        <taxon>Micrococcales</taxon>
        <taxon>Microbacteriaceae</taxon>
        <taxon>Microbacterium</taxon>
    </lineage>
</organism>
<evidence type="ECO:0000313" key="3">
    <source>
        <dbReference type="Proteomes" id="UP000831963"/>
    </source>
</evidence>
<evidence type="ECO:0000313" key="2">
    <source>
        <dbReference type="EMBL" id="UPL13723.1"/>
    </source>
</evidence>
<reference evidence="2 3" key="1">
    <citation type="submission" date="2021-06" db="EMBL/GenBank/DDBJ databases">
        <title>Genome-based taxonomic framework of Microbacterium strains isolated from marine environment, the description of four new species and reclassification of four preexisting species.</title>
        <authorList>
            <person name="Lee S.D."/>
            <person name="Kim S.-M."/>
            <person name="Byeon Y.-S."/>
            <person name="Yang H.L."/>
            <person name="Kim I.S."/>
        </authorList>
    </citation>
    <scope>NUCLEOTIDE SEQUENCE [LARGE SCALE GENOMIC DNA]</scope>
    <source>
        <strain evidence="2 3">SSW1-36</strain>
    </source>
</reference>
<dbReference type="RefSeq" id="WP_247624488.1">
    <property type="nucleotide sequence ID" value="NZ_CP078077.1"/>
</dbReference>
<keyword evidence="3" id="KW-1185">Reference proteome</keyword>